<dbReference type="EMBL" id="CAIX01000132">
    <property type="protein sequence ID" value="CCI46581.1"/>
    <property type="molecule type" value="Genomic_DNA"/>
</dbReference>
<comment type="caution">
    <text evidence="1">The sequence shown here is derived from an EMBL/GenBank/DDBJ whole genome shotgun (WGS) entry which is preliminary data.</text>
</comment>
<evidence type="ECO:0000313" key="2">
    <source>
        <dbReference type="Proteomes" id="UP000053237"/>
    </source>
</evidence>
<dbReference type="OrthoDB" id="332250at2759"/>
<sequence length="222" mass="25258">MEITALLTKNEEIEPCSLQSYSIEILTENMEEDGQHEAFEPVHGSNGHDKQIDQRFHLFIGILNSPSTEVRIEANIREMSPEKIILLDTYCKYATTSSEGTIPEIYTAQSHITINANHTKTDESVHAFKSCNLNLSIVNDVMKQMDIKGWGHRYTAYIEEHGNLDLVSHDAQVGKFLIESSKRKLTRIKKRTNSIVRPQDPDFQYTIDANGHTQGVRLQQTT</sequence>
<name>A0A024GIQ6_9STRA</name>
<accession>A0A024GIQ6</accession>
<protein>
    <submittedName>
        <fullName evidence="1">Uncharacterized protein</fullName>
    </submittedName>
</protein>
<dbReference type="AlphaFoldDB" id="A0A024GIQ6"/>
<reference evidence="1 2" key="1">
    <citation type="submission" date="2012-05" db="EMBL/GenBank/DDBJ databases">
        <title>Recombination and specialization in a pathogen metapopulation.</title>
        <authorList>
            <person name="Gardiner A."/>
            <person name="Kemen E."/>
            <person name="Schultz-Larsen T."/>
            <person name="MacLean D."/>
            <person name="Van Oosterhout C."/>
            <person name="Jones J.D.G."/>
        </authorList>
    </citation>
    <scope>NUCLEOTIDE SEQUENCE [LARGE SCALE GENOMIC DNA]</scope>
    <source>
        <strain evidence="1 2">Ac Nc2</strain>
    </source>
</reference>
<evidence type="ECO:0000313" key="1">
    <source>
        <dbReference type="EMBL" id="CCI46581.1"/>
    </source>
</evidence>
<gene>
    <name evidence="1" type="ORF">BN9_075240</name>
</gene>
<dbReference type="Proteomes" id="UP000053237">
    <property type="component" value="Unassembled WGS sequence"/>
</dbReference>
<dbReference type="InParanoid" id="A0A024GIQ6"/>
<proteinExistence type="predicted"/>
<organism evidence="1 2">
    <name type="scientific">Albugo candida</name>
    <dbReference type="NCBI Taxonomy" id="65357"/>
    <lineage>
        <taxon>Eukaryota</taxon>
        <taxon>Sar</taxon>
        <taxon>Stramenopiles</taxon>
        <taxon>Oomycota</taxon>
        <taxon>Peronosporomycetes</taxon>
        <taxon>Albuginales</taxon>
        <taxon>Albuginaceae</taxon>
        <taxon>Albugo</taxon>
    </lineage>
</organism>
<keyword evidence="2" id="KW-1185">Reference proteome</keyword>